<gene>
    <name evidence="1" type="ORF">GCM10011609_27250</name>
</gene>
<reference evidence="2" key="1">
    <citation type="journal article" date="2019" name="Int. J. Syst. Evol. Microbiol.">
        <title>The Global Catalogue of Microorganisms (GCM) 10K type strain sequencing project: providing services to taxonomists for standard genome sequencing and annotation.</title>
        <authorList>
            <consortium name="The Broad Institute Genomics Platform"/>
            <consortium name="The Broad Institute Genome Sequencing Center for Infectious Disease"/>
            <person name="Wu L."/>
            <person name="Ma J."/>
        </authorList>
    </citation>
    <scope>NUCLEOTIDE SEQUENCE [LARGE SCALE GENOMIC DNA]</scope>
    <source>
        <strain evidence="2">CGMCC 4.7319</strain>
    </source>
</reference>
<keyword evidence="2" id="KW-1185">Reference proteome</keyword>
<dbReference type="Proteomes" id="UP000597656">
    <property type="component" value="Unassembled WGS sequence"/>
</dbReference>
<dbReference type="EMBL" id="BMNC01000003">
    <property type="protein sequence ID" value="GGM88989.1"/>
    <property type="molecule type" value="Genomic_DNA"/>
</dbReference>
<accession>A0ABQ2HSV5</accession>
<comment type="caution">
    <text evidence="1">The sequence shown here is derived from an EMBL/GenBank/DDBJ whole genome shotgun (WGS) entry which is preliminary data.</text>
</comment>
<organism evidence="1 2">
    <name type="scientific">Lentzea pudingi</name>
    <dbReference type="NCBI Taxonomy" id="1789439"/>
    <lineage>
        <taxon>Bacteria</taxon>
        <taxon>Bacillati</taxon>
        <taxon>Actinomycetota</taxon>
        <taxon>Actinomycetes</taxon>
        <taxon>Pseudonocardiales</taxon>
        <taxon>Pseudonocardiaceae</taxon>
        <taxon>Lentzea</taxon>
    </lineage>
</organism>
<evidence type="ECO:0000313" key="1">
    <source>
        <dbReference type="EMBL" id="GGM88989.1"/>
    </source>
</evidence>
<dbReference type="RefSeq" id="WP_189155031.1">
    <property type="nucleotide sequence ID" value="NZ_BMNC01000003.1"/>
</dbReference>
<name>A0ABQ2HSV5_9PSEU</name>
<sequence length="498" mass="54289">MRFKTGFGPAATVLWDTDWVPERKSKEMQELPSGSCVRLLLDMSKKRDDLKVLEDLDLLLDSALRQLGTWARRDLHSLRANLPALQAQQHLPAVEDAMRAAVRPSDTGGVPPQKKTPAGKTKVIVFNYKTGQQNVRKTTEFDHARFFADQARALKLGVRVLTTEGGQRDLRKDDVFKGLDPHWTIVDQVASEWAEDSVEYLQSGEVAVLEEFNATALRAGLVAGRRARWAALLDATYANEVLGPVKSKEWVPEGLLVVAGQTREMVETALERQHRRARHLRFYAEGGNLIVGENAAGETIALVGRDSIAATAGEYLFADDNPVLALIAEDLGVAVQQVIPVEQPGKFHLDMGLLFVGKGVVLLNDSRAQLAEAETRLATYQDEASRRHAAKLRLQCGLEALAARDLAAGGLTVHRHKLESGSVYNFFNGEFVADEGDQVHYLTNGTGTAAVLNAFVRLLVEELKVAVAVHTSPVGAAEHSLESQGGVGCRIKGAPGPH</sequence>
<protein>
    <submittedName>
        <fullName evidence="1">Uncharacterized protein</fullName>
    </submittedName>
</protein>
<evidence type="ECO:0000313" key="2">
    <source>
        <dbReference type="Proteomes" id="UP000597656"/>
    </source>
</evidence>
<proteinExistence type="predicted"/>